<dbReference type="InterPro" id="IPR009291">
    <property type="entry name" value="Vps62"/>
</dbReference>
<dbReference type="EMBL" id="RDQH01000333">
    <property type="protein sequence ID" value="RXH94608.1"/>
    <property type="molecule type" value="Genomic_DNA"/>
</dbReference>
<proteinExistence type="predicted"/>
<sequence>MANRLIREAPICLLEGKMIARNIDSAELYVYVKPTLGGTFTDIAMLVSCPFNGPSTIKIGLVSIAMNKIGEHVGDWEHFTLRVNSFMGEGSSKFDLGVRNDAARSKFFIDSSTMYQVVAAECLGNGVIIRTIVVAVYARLGSDIVYDGRWELDKLIDRLRFFVRFSVENLIELFPTQLYGEEGPSGPEEKDNCLGDERC</sequence>
<evidence type="ECO:0000313" key="1">
    <source>
        <dbReference type="EMBL" id="RXH94608.1"/>
    </source>
</evidence>
<dbReference type="Pfam" id="PF06101">
    <property type="entry name" value="Vps62"/>
    <property type="match status" value="2"/>
</dbReference>
<organism evidence="1 2">
    <name type="scientific">Malus domestica</name>
    <name type="common">Apple</name>
    <name type="synonym">Pyrus malus</name>
    <dbReference type="NCBI Taxonomy" id="3750"/>
    <lineage>
        <taxon>Eukaryota</taxon>
        <taxon>Viridiplantae</taxon>
        <taxon>Streptophyta</taxon>
        <taxon>Embryophyta</taxon>
        <taxon>Tracheophyta</taxon>
        <taxon>Spermatophyta</taxon>
        <taxon>Magnoliopsida</taxon>
        <taxon>eudicotyledons</taxon>
        <taxon>Gunneridae</taxon>
        <taxon>Pentapetalae</taxon>
        <taxon>rosids</taxon>
        <taxon>fabids</taxon>
        <taxon>Rosales</taxon>
        <taxon>Rosaceae</taxon>
        <taxon>Amygdaloideae</taxon>
        <taxon>Maleae</taxon>
        <taxon>Malus</taxon>
    </lineage>
</organism>
<evidence type="ECO:0000313" key="2">
    <source>
        <dbReference type="Proteomes" id="UP000290289"/>
    </source>
</evidence>
<protein>
    <submittedName>
        <fullName evidence="1">Uncharacterized protein</fullName>
    </submittedName>
</protein>
<dbReference type="PANTHER" id="PTHR48173:SF2">
    <property type="entry name" value="VACUOLAR PROTEIN SORTING-ASSOCIATED PROTEIN 62"/>
    <property type="match status" value="1"/>
</dbReference>
<comment type="caution">
    <text evidence="1">The sequence shown here is derived from an EMBL/GenBank/DDBJ whole genome shotgun (WGS) entry which is preliminary data.</text>
</comment>
<dbReference type="Proteomes" id="UP000290289">
    <property type="component" value="Chromosome 7"/>
</dbReference>
<keyword evidence="2" id="KW-1185">Reference proteome</keyword>
<reference evidence="1 2" key="1">
    <citation type="submission" date="2018-10" db="EMBL/GenBank/DDBJ databases">
        <title>A high-quality apple genome assembly.</title>
        <authorList>
            <person name="Hu J."/>
        </authorList>
    </citation>
    <scope>NUCLEOTIDE SEQUENCE [LARGE SCALE GENOMIC DNA]</scope>
    <source>
        <strain evidence="2">cv. HFTH1</strain>
        <tissue evidence="1">Young leaf</tissue>
    </source>
</reference>
<dbReference type="PANTHER" id="PTHR48173">
    <property type="entry name" value="GNK2-HOMOLOGOUS DOMAIN-CONTAINING PROTEIN"/>
    <property type="match status" value="1"/>
</dbReference>
<gene>
    <name evidence="1" type="ORF">DVH24_024292</name>
</gene>
<dbReference type="AlphaFoldDB" id="A0A498JG13"/>
<name>A0A498JG13_MALDO</name>
<accession>A0A498JG13</accession>